<gene>
    <name evidence="1" type="ORF">A7P89_02225</name>
</gene>
<sequence>MPYPHHPRRQPGRQNRNHPLRFTHYSSFSSKVWRDCIIWRGVAPSLSFQDAEYHYLACRTATTSAFAVPIKVAFIQFDNTVKDFISNQCQMMADDHTDFSVEQDSGVELYA</sequence>
<evidence type="ECO:0000313" key="2">
    <source>
        <dbReference type="Proteomes" id="UP000078103"/>
    </source>
</evidence>
<evidence type="ECO:0000313" key="1">
    <source>
        <dbReference type="EMBL" id="OAM24089.1"/>
    </source>
</evidence>
<name>A0A1A9RSZ1_EIKCO</name>
<dbReference type="AlphaFoldDB" id="A0A1A9RSZ1"/>
<organism evidence="1 2">
    <name type="scientific">Eikenella corrodens</name>
    <dbReference type="NCBI Taxonomy" id="539"/>
    <lineage>
        <taxon>Bacteria</taxon>
        <taxon>Pseudomonadati</taxon>
        <taxon>Pseudomonadota</taxon>
        <taxon>Betaproteobacteria</taxon>
        <taxon>Neisseriales</taxon>
        <taxon>Neisseriaceae</taxon>
        <taxon>Eikenella</taxon>
    </lineage>
</organism>
<reference evidence="2" key="1">
    <citation type="submission" date="2016-05" db="EMBL/GenBank/DDBJ databases">
        <title>Draft genome of Corynebacterium afermentans subsp. afermentans LCDC 88199T.</title>
        <authorList>
            <person name="Bernier A.-M."/>
            <person name="Bernard K."/>
        </authorList>
    </citation>
    <scope>NUCLEOTIDE SEQUENCE [LARGE SCALE GENOMIC DNA]</scope>
    <source>
        <strain evidence="2">NML120819</strain>
    </source>
</reference>
<dbReference type="EMBL" id="LXSH01000010">
    <property type="protein sequence ID" value="OAM24089.1"/>
    <property type="molecule type" value="Genomic_DNA"/>
</dbReference>
<protein>
    <submittedName>
        <fullName evidence="1">Uncharacterized protein</fullName>
    </submittedName>
</protein>
<accession>A0A1A9RSZ1</accession>
<proteinExistence type="predicted"/>
<comment type="caution">
    <text evidence="1">The sequence shown here is derived from an EMBL/GenBank/DDBJ whole genome shotgun (WGS) entry which is preliminary data.</text>
</comment>
<dbReference type="Proteomes" id="UP000078103">
    <property type="component" value="Unassembled WGS sequence"/>
</dbReference>